<dbReference type="AlphaFoldDB" id="A0A853CSB5"/>
<dbReference type="RefSeq" id="WP_179605222.1">
    <property type="nucleotide sequence ID" value="NZ_BAABEH010000001.1"/>
</dbReference>
<gene>
    <name evidence="2" type="ORF">HNR13_001569</name>
</gene>
<dbReference type="Proteomes" id="UP000578352">
    <property type="component" value="Unassembled WGS sequence"/>
</dbReference>
<feature type="transmembrane region" description="Helical" evidence="1">
    <location>
        <begin position="12"/>
        <end position="33"/>
    </location>
</feature>
<comment type="caution">
    <text evidence="2">The sequence shown here is derived from an EMBL/GenBank/DDBJ whole genome shotgun (WGS) entry which is preliminary data.</text>
</comment>
<keyword evidence="1" id="KW-0812">Transmembrane</keyword>
<sequence>MSESARPRPPRLPVLAMRGTFITVAAAIATIVWSSTGFEEAALGYAILGSIPTAILAVASTWIAIVALTRHDPPRWMAVTALVISGLLALPIGIYALVGLSLLMTI</sequence>
<keyword evidence="1" id="KW-1133">Transmembrane helix</keyword>
<keyword evidence="1" id="KW-0472">Membrane</keyword>
<evidence type="ECO:0000313" key="3">
    <source>
        <dbReference type="Proteomes" id="UP000578352"/>
    </source>
</evidence>
<dbReference type="EMBL" id="JACCFL010000001">
    <property type="protein sequence ID" value="NYJ23282.1"/>
    <property type="molecule type" value="Genomic_DNA"/>
</dbReference>
<name>A0A853CSB5_9MICO</name>
<reference evidence="2 3" key="1">
    <citation type="submission" date="2020-07" db="EMBL/GenBank/DDBJ databases">
        <title>Sequencing the genomes of 1000 actinobacteria strains.</title>
        <authorList>
            <person name="Klenk H.-P."/>
        </authorList>
    </citation>
    <scope>NUCLEOTIDE SEQUENCE [LARGE SCALE GENOMIC DNA]</scope>
    <source>
        <strain evidence="2 3">DSM 15165</strain>
    </source>
</reference>
<evidence type="ECO:0000313" key="2">
    <source>
        <dbReference type="EMBL" id="NYJ23282.1"/>
    </source>
</evidence>
<evidence type="ECO:0000256" key="1">
    <source>
        <dbReference type="SAM" id="Phobius"/>
    </source>
</evidence>
<accession>A0A853CSB5</accession>
<feature type="transmembrane region" description="Helical" evidence="1">
    <location>
        <begin position="76"/>
        <end position="98"/>
    </location>
</feature>
<proteinExistence type="predicted"/>
<protein>
    <submittedName>
        <fullName evidence="2">Uncharacterized protein</fullName>
    </submittedName>
</protein>
<feature type="transmembrane region" description="Helical" evidence="1">
    <location>
        <begin position="45"/>
        <end position="69"/>
    </location>
</feature>
<organism evidence="2 3">
    <name type="scientific">Leifsonia shinshuensis</name>
    <dbReference type="NCBI Taxonomy" id="150026"/>
    <lineage>
        <taxon>Bacteria</taxon>
        <taxon>Bacillati</taxon>
        <taxon>Actinomycetota</taxon>
        <taxon>Actinomycetes</taxon>
        <taxon>Micrococcales</taxon>
        <taxon>Microbacteriaceae</taxon>
        <taxon>Leifsonia</taxon>
    </lineage>
</organism>